<sequence length="212" mass="21234">MKSAAAWLLPGEERGVLPAMLVVLTVVTGIVDSVSFLGLGNVFVANMTGNVVFVGFALAGVTEPSLWASPLAIASFALGAWATGRVARGVSFTVFTLVHLGLLVAAVLVLAGPGADAVVIVLLALGMGIQNASVRHTGIPDMTTTVLTTTLTGLVADSPGTAVRRRVVSIAAMFTGALIGGFLHLHAGDAAALTVAAVLLAAVSAVLVRLSG</sequence>
<dbReference type="InterPro" id="IPR010699">
    <property type="entry name" value="DUF1275"/>
</dbReference>
<feature type="transmembrane region" description="Helical" evidence="1">
    <location>
        <begin position="90"/>
        <end position="111"/>
    </location>
</feature>
<feature type="transmembrane region" description="Helical" evidence="1">
    <location>
        <begin position="167"/>
        <end position="185"/>
    </location>
</feature>
<evidence type="ECO:0000256" key="1">
    <source>
        <dbReference type="SAM" id="Phobius"/>
    </source>
</evidence>
<name>A0A7W7ZY37_9ACTN</name>
<organism evidence="2 3">
    <name type="scientific">Nonomuraea endophytica</name>
    <dbReference type="NCBI Taxonomy" id="714136"/>
    <lineage>
        <taxon>Bacteria</taxon>
        <taxon>Bacillati</taxon>
        <taxon>Actinomycetota</taxon>
        <taxon>Actinomycetes</taxon>
        <taxon>Streptosporangiales</taxon>
        <taxon>Streptosporangiaceae</taxon>
        <taxon>Nonomuraea</taxon>
    </lineage>
</organism>
<keyword evidence="3" id="KW-1185">Reference proteome</keyword>
<feature type="transmembrane region" description="Helical" evidence="1">
    <location>
        <begin position="65"/>
        <end position="83"/>
    </location>
</feature>
<accession>A0A7W7ZY37</accession>
<keyword evidence="1" id="KW-1133">Transmembrane helix</keyword>
<keyword evidence="1" id="KW-0812">Transmembrane</keyword>
<dbReference type="PANTHER" id="PTHR37314:SF4">
    <property type="entry name" value="UPF0700 TRANSMEMBRANE PROTEIN YOAK"/>
    <property type="match status" value="1"/>
</dbReference>
<proteinExistence type="predicted"/>
<feature type="transmembrane region" description="Helical" evidence="1">
    <location>
        <begin position="191"/>
        <end position="210"/>
    </location>
</feature>
<reference evidence="2 3" key="1">
    <citation type="submission" date="2020-08" db="EMBL/GenBank/DDBJ databases">
        <title>Genomic Encyclopedia of Type Strains, Phase IV (KMG-IV): sequencing the most valuable type-strain genomes for metagenomic binning, comparative biology and taxonomic classification.</title>
        <authorList>
            <person name="Goeker M."/>
        </authorList>
    </citation>
    <scope>NUCLEOTIDE SEQUENCE [LARGE SCALE GENOMIC DNA]</scope>
    <source>
        <strain evidence="2 3">DSM 45385</strain>
    </source>
</reference>
<dbReference type="PANTHER" id="PTHR37314">
    <property type="entry name" value="SLR0142 PROTEIN"/>
    <property type="match status" value="1"/>
</dbReference>
<evidence type="ECO:0000313" key="2">
    <source>
        <dbReference type="EMBL" id="MBB5075975.1"/>
    </source>
</evidence>
<dbReference type="Pfam" id="PF06912">
    <property type="entry name" value="DUF1275"/>
    <property type="match status" value="1"/>
</dbReference>
<feature type="transmembrane region" description="Helical" evidence="1">
    <location>
        <begin position="21"/>
        <end position="45"/>
    </location>
</feature>
<dbReference type="Proteomes" id="UP000568380">
    <property type="component" value="Unassembled WGS sequence"/>
</dbReference>
<dbReference type="RefSeq" id="WP_184959094.1">
    <property type="nucleotide sequence ID" value="NZ_JACHIN010000001.1"/>
</dbReference>
<evidence type="ECO:0000313" key="3">
    <source>
        <dbReference type="Proteomes" id="UP000568380"/>
    </source>
</evidence>
<dbReference type="EMBL" id="JACHIN010000001">
    <property type="protein sequence ID" value="MBB5075975.1"/>
    <property type="molecule type" value="Genomic_DNA"/>
</dbReference>
<keyword evidence="1" id="KW-0472">Membrane</keyword>
<protein>
    <submittedName>
        <fullName evidence="2">Uncharacterized membrane protein YoaK (UPF0700 family)</fullName>
    </submittedName>
</protein>
<feature type="transmembrane region" description="Helical" evidence="1">
    <location>
        <begin position="117"/>
        <end position="134"/>
    </location>
</feature>
<gene>
    <name evidence="2" type="ORF">HNR40_001421</name>
</gene>
<dbReference type="AlphaFoldDB" id="A0A7W7ZY37"/>
<comment type="caution">
    <text evidence="2">The sequence shown here is derived from an EMBL/GenBank/DDBJ whole genome shotgun (WGS) entry which is preliminary data.</text>
</comment>